<dbReference type="RefSeq" id="WP_043804039.1">
    <property type="nucleotide sequence ID" value="NZ_AVCH01000177.1"/>
</dbReference>
<dbReference type="Proteomes" id="UP000029392">
    <property type="component" value="Unassembled WGS sequence"/>
</dbReference>
<keyword evidence="3" id="KW-1185">Reference proteome</keyword>
<evidence type="ECO:0000259" key="1">
    <source>
        <dbReference type="Pfam" id="PF08818"/>
    </source>
</evidence>
<evidence type="ECO:0000313" key="2">
    <source>
        <dbReference type="EMBL" id="KFN45757.1"/>
    </source>
</evidence>
<gene>
    <name evidence="2" type="ORF">N790_09330</name>
</gene>
<sequence>MSKSENKTQATAASVDAFLDAIADPQRRDDCRRVRALMEAATGAPAVMWGPSIVGFGRYRYRYDSGREGEWMVTGFSPRKNDLTLYLMPGFEQQAALMAKLGKHKTGKSCLYLKRLADVDMAVLEDLVTRSVAAMAPQRIDNAGN</sequence>
<dbReference type="PATRIC" id="fig|1384054.3.peg.1979"/>
<evidence type="ECO:0000313" key="3">
    <source>
        <dbReference type="Proteomes" id="UP000029392"/>
    </source>
</evidence>
<dbReference type="STRING" id="1384054.N790_09330"/>
<accession>A0A091B2G7</accession>
<proteinExistence type="predicted"/>
<protein>
    <recommendedName>
        <fullName evidence="1">YdhG-like domain-containing protein</fullName>
    </recommendedName>
</protein>
<dbReference type="OrthoDB" id="5951444at2"/>
<dbReference type="InterPro" id="IPR014922">
    <property type="entry name" value="YdhG-like"/>
</dbReference>
<dbReference type="Gene3D" id="3.90.1150.200">
    <property type="match status" value="1"/>
</dbReference>
<reference evidence="2 3" key="1">
    <citation type="submission" date="2013-09" db="EMBL/GenBank/DDBJ databases">
        <title>Genome sequencing of Arenimonas malthae.</title>
        <authorList>
            <person name="Chen F."/>
            <person name="Wang G."/>
        </authorList>
    </citation>
    <scope>NUCLEOTIDE SEQUENCE [LARGE SCALE GENOMIC DNA]</scope>
    <source>
        <strain evidence="2 3">CC-JY-1</strain>
    </source>
</reference>
<dbReference type="Pfam" id="PF08818">
    <property type="entry name" value="DUF1801"/>
    <property type="match status" value="1"/>
</dbReference>
<feature type="domain" description="YdhG-like" evidence="1">
    <location>
        <begin position="27"/>
        <end position="131"/>
    </location>
</feature>
<dbReference type="eggNOG" id="ENOG5032S5R">
    <property type="taxonomic scope" value="Bacteria"/>
</dbReference>
<organism evidence="2 3">
    <name type="scientific">Arenimonas malthae CC-JY-1</name>
    <dbReference type="NCBI Taxonomy" id="1384054"/>
    <lineage>
        <taxon>Bacteria</taxon>
        <taxon>Pseudomonadati</taxon>
        <taxon>Pseudomonadota</taxon>
        <taxon>Gammaproteobacteria</taxon>
        <taxon>Lysobacterales</taxon>
        <taxon>Lysobacteraceae</taxon>
        <taxon>Arenimonas</taxon>
    </lineage>
</organism>
<dbReference type="AlphaFoldDB" id="A0A091B2G7"/>
<dbReference type="EMBL" id="AVCH01000177">
    <property type="protein sequence ID" value="KFN45757.1"/>
    <property type="molecule type" value="Genomic_DNA"/>
</dbReference>
<name>A0A091B2G7_9GAMM</name>
<dbReference type="SUPFAM" id="SSF159888">
    <property type="entry name" value="YdhG-like"/>
    <property type="match status" value="1"/>
</dbReference>
<comment type="caution">
    <text evidence="2">The sequence shown here is derived from an EMBL/GenBank/DDBJ whole genome shotgun (WGS) entry which is preliminary data.</text>
</comment>